<dbReference type="SUPFAM" id="SSF47090">
    <property type="entry name" value="PGBD-like"/>
    <property type="match status" value="1"/>
</dbReference>
<keyword evidence="5" id="KW-1185">Reference proteome</keyword>
<evidence type="ECO:0000256" key="1">
    <source>
        <dbReference type="SAM" id="MobiDB-lite"/>
    </source>
</evidence>
<feature type="chain" id="PRO_5015667964" evidence="2">
    <location>
        <begin position="24"/>
        <end position="287"/>
    </location>
</feature>
<keyword evidence="2" id="KW-0732">Signal</keyword>
<gene>
    <name evidence="4" type="ORF">C8N35_104208</name>
</gene>
<name>A0A2T5VA01_9HYPH</name>
<dbReference type="AlphaFoldDB" id="A0A2T5VA01"/>
<feature type="region of interest" description="Disordered" evidence="1">
    <location>
        <begin position="189"/>
        <end position="215"/>
    </location>
</feature>
<evidence type="ECO:0000256" key="2">
    <source>
        <dbReference type="SAM" id="SignalP"/>
    </source>
</evidence>
<feature type="compositionally biased region" description="Polar residues" evidence="1">
    <location>
        <begin position="195"/>
        <end position="215"/>
    </location>
</feature>
<dbReference type="Pfam" id="PF01471">
    <property type="entry name" value="PG_binding_1"/>
    <property type="match status" value="1"/>
</dbReference>
<dbReference type="InterPro" id="IPR036366">
    <property type="entry name" value="PGBDSf"/>
</dbReference>
<feature type="domain" description="Peptidoglycan binding-like" evidence="3">
    <location>
        <begin position="230"/>
        <end position="282"/>
    </location>
</feature>
<dbReference type="InterPro" id="IPR036365">
    <property type="entry name" value="PGBD-like_sf"/>
</dbReference>
<dbReference type="Gene3D" id="1.10.101.10">
    <property type="entry name" value="PGBD-like superfamily/PGBD"/>
    <property type="match status" value="1"/>
</dbReference>
<comment type="caution">
    <text evidence="4">The sequence shown here is derived from an EMBL/GenBank/DDBJ whole genome shotgun (WGS) entry which is preliminary data.</text>
</comment>
<dbReference type="EMBL" id="QAYG01000004">
    <property type="protein sequence ID" value="PTW60583.1"/>
    <property type="molecule type" value="Genomic_DNA"/>
</dbReference>
<protein>
    <submittedName>
        <fullName evidence="4">His-Xaa-Ser repeat protein HxsA</fullName>
    </submittedName>
</protein>
<reference evidence="4 5" key="1">
    <citation type="submission" date="2018-04" db="EMBL/GenBank/DDBJ databases">
        <title>Genomic Encyclopedia of Archaeal and Bacterial Type Strains, Phase II (KMG-II): from individual species to whole genera.</title>
        <authorList>
            <person name="Goeker M."/>
        </authorList>
    </citation>
    <scope>NUCLEOTIDE SEQUENCE [LARGE SCALE GENOMIC DNA]</scope>
    <source>
        <strain evidence="4 5">DSM 23382</strain>
    </source>
</reference>
<feature type="signal peptide" evidence="2">
    <location>
        <begin position="1"/>
        <end position="23"/>
    </location>
</feature>
<evidence type="ECO:0000313" key="4">
    <source>
        <dbReference type="EMBL" id="PTW60583.1"/>
    </source>
</evidence>
<feature type="region of interest" description="Disordered" evidence="1">
    <location>
        <begin position="54"/>
        <end position="125"/>
    </location>
</feature>
<evidence type="ECO:0000313" key="5">
    <source>
        <dbReference type="Proteomes" id="UP000244081"/>
    </source>
</evidence>
<organism evidence="4 5">
    <name type="scientific">Breoghania corrubedonensis</name>
    <dbReference type="NCBI Taxonomy" id="665038"/>
    <lineage>
        <taxon>Bacteria</taxon>
        <taxon>Pseudomonadati</taxon>
        <taxon>Pseudomonadota</taxon>
        <taxon>Alphaproteobacteria</taxon>
        <taxon>Hyphomicrobiales</taxon>
        <taxon>Stappiaceae</taxon>
        <taxon>Breoghania</taxon>
    </lineage>
</organism>
<accession>A0A2T5VA01</accession>
<sequence length="287" mass="30510">MKKRLFIIPSLIAAGLLPSKSLASMPGPLISNADTKPTLLERFRLKHLYTLAGHRSHSSHSSHASHSSHRSSSGGGYSSRSYSRPAPVYRAPSFSPPKATIGVTPSTPPRSPAPSRTMRSLAPTYNDPSNWEVVGATLAAAWLRKKTASTVDLTQATVGQEVYGLGTILSIEQIHGRWAVKTDAGTIREAERSTASRNTDSVPNSSILPSSQSVAPKTLPGNSGKFQKIVVQVQTALFTYGYYTAAIDGIVGPQTRVALSKMQSDYGLKVTGTVTPELLDALGIAAQ</sequence>
<evidence type="ECO:0000259" key="3">
    <source>
        <dbReference type="Pfam" id="PF01471"/>
    </source>
</evidence>
<dbReference type="InterPro" id="IPR002477">
    <property type="entry name" value="Peptidoglycan-bd-like"/>
</dbReference>
<dbReference type="Proteomes" id="UP000244081">
    <property type="component" value="Unassembled WGS sequence"/>
</dbReference>
<proteinExistence type="predicted"/>